<protein>
    <submittedName>
        <fullName evidence="1">Uncharacterized protein</fullName>
    </submittedName>
</protein>
<name>A0AAV4XTW3_CAEEX</name>
<evidence type="ECO:0000313" key="2">
    <source>
        <dbReference type="Proteomes" id="UP001054945"/>
    </source>
</evidence>
<reference evidence="1 2" key="1">
    <citation type="submission" date="2021-06" db="EMBL/GenBank/DDBJ databases">
        <title>Caerostris extrusa draft genome.</title>
        <authorList>
            <person name="Kono N."/>
            <person name="Arakawa K."/>
        </authorList>
    </citation>
    <scope>NUCLEOTIDE SEQUENCE [LARGE SCALE GENOMIC DNA]</scope>
</reference>
<sequence length="81" mass="8971">MNAYRLLITSQQQKNVTNPIVGGRTGFQIFDKLLEKKHSPLCQGCVLFVSHKLQLSGTDPSYAACGGELQMRIMRNTTSIS</sequence>
<dbReference type="EMBL" id="BPLR01000772">
    <property type="protein sequence ID" value="GIY97350.1"/>
    <property type="molecule type" value="Genomic_DNA"/>
</dbReference>
<accession>A0AAV4XTW3</accession>
<dbReference type="Proteomes" id="UP001054945">
    <property type="component" value="Unassembled WGS sequence"/>
</dbReference>
<keyword evidence="2" id="KW-1185">Reference proteome</keyword>
<dbReference type="AlphaFoldDB" id="A0AAV4XTW3"/>
<evidence type="ECO:0000313" key="1">
    <source>
        <dbReference type="EMBL" id="GIY97350.1"/>
    </source>
</evidence>
<proteinExistence type="predicted"/>
<gene>
    <name evidence="1" type="ORF">CEXT_262021</name>
</gene>
<comment type="caution">
    <text evidence="1">The sequence shown here is derived from an EMBL/GenBank/DDBJ whole genome shotgun (WGS) entry which is preliminary data.</text>
</comment>
<organism evidence="1 2">
    <name type="scientific">Caerostris extrusa</name>
    <name type="common">Bark spider</name>
    <name type="synonym">Caerostris bankana</name>
    <dbReference type="NCBI Taxonomy" id="172846"/>
    <lineage>
        <taxon>Eukaryota</taxon>
        <taxon>Metazoa</taxon>
        <taxon>Ecdysozoa</taxon>
        <taxon>Arthropoda</taxon>
        <taxon>Chelicerata</taxon>
        <taxon>Arachnida</taxon>
        <taxon>Araneae</taxon>
        <taxon>Araneomorphae</taxon>
        <taxon>Entelegynae</taxon>
        <taxon>Araneoidea</taxon>
        <taxon>Araneidae</taxon>
        <taxon>Caerostris</taxon>
    </lineage>
</organism>